<keyword evidence="2" id="KW-1185">Reference proteome</keyword>
<comment type="caution">
    <text evidence="1">The sequence shown here is derived from an EMBL/GenBank/DDBJ whole genome shotgun (WGS) entry which is preliminary data.</text>
</comment>
<accession>A0A8K0XRD9</accession>
<dbReference type="Proteomes" id="UP000813824">
    <property type="component" value="Unassembled WGS sequence"/>
</dbReference>
<sequence length="440" mass="50399">MLRSTIGGLPVEVWDGIIDFVAEDVAGWKTGGYLQHCILVCKSWVPRCNHHLSPFKELTIRSAKELESFAISIRTSPKRPRSVLRLTIEPEDEADCQWIAKIPILLPRLPNLRRLTLSSVNFYMQHPRFRQIYSLFRHAYALNIKSTCTRWSQVLSSVAHGSYVTITTSRHDYLEGSMGTLPPSGPFTLRSQNLQHLTLCATWDEHLELCQTWYLYAPQLGQINLQVSRDIAFKSLHTWAKAVAGLFHPPHYLPRLGRVSISFPNHEVLADLKWDSKTNSRTIEVIGNNKGFYDDIQSATILAYLDPHEVTFLIQATMQMNWPSLDTILSDSKRYHSLTKLNIHFSNGVIQIDDSNADKEGSSPSYVTPTYVLFTKLLNGHEKLSFRLQYILIISNRAMSPPPDHHFMTLLDFYDDIVVHKPQYYKAYNVSIRSTKLSLK</sequence>
<dbReference type="OrthoDB" id="2788229at2759"/>
<protein>
    <submittedName>
        <fullName evidence="1">Uncharacterized protein</fullName>
    </submittedName>
</protein>
<gene>
    <name evidence="1" type="ORF">BXZ70DRAFT_1006750</name>
</gene>
<evidence type="ECO:0000313" key="1">
    <source>
        <dbReference type="EMBL" id="KAH8102133.1"/>
    </source>
</evidence>
<dbReference type="AlphaFoldDB" id="A0A8K0XRD9"/>
<name>A0A8K0XRD9_9AGAR</name>
<proteinExistence type="predicted"/>
<organism evidence="1 2">
    <name type="scientific">Cristinia sonorae</name>
    <dbReference type="NCBI Taxonomy" id="1940300"/>
    <lineage>
        <taxon>Eukaryota</taxon>
        <taxon>Fungi</taxon>
        <taxon>Dikarya</taxon>
        <taxon>Basidiomycota</taxon>
        <taxon>Agaricomycotina</taxon>
        <taxon>Agaricomycetes</taxon>
        <taxon>Agaricomycetidae</taxon>
        <taxon>Agaricales</taxon>
        <taxon>Pleurotineae</taxon>
        <taxon>Stephanosporaceae</taxon>
        <taxon>Cristinia</taxon>
    </lineage>
</organism>
<dbReference type="EMBL" id="JAEVFJ010000010">
    <property type="protein sequence ID" value="KAH8102133.1"/>
    <property type="molecule type" value="Genomic_DNA"/>
</dbReference>
<reference evidence="1" key="1">
    <citation type="journal article" date="2021" name="New Phytol.">
        <title>Evolutionary innovations through gain and loss of genes in the ectomycorrhizal Boletales.</title>
        <authorList>
            <person name="Wu G."/>
            <person name="Miyauchi S."/>
            <person name="Morin E."/>
            <person name="Kuo A."/>
            <person name="Drula E."/>
            <person name="Varga T."/>
            <person name="Kohler A."/>
            <person name="Feng B."/>
            <person name="Cao Y."/>
            <person name="Lipzen A."/>
            <person name="Daum C."/>
            <person name="Hundley H."/>
            <person name="Pangilinan J."/>
            <person name="Johnson J."/>
            <person name="Barry K."/>
            <person name="LaButti K."/>
            <person name="Ng V."/>
            <person name="Ahrendt S."/>
            <person name="Min B."/>
            <person name="Choi I.G."/>
            <person name="Park H."/>
            <person name="Plett J.M."/>
            <person name="Magnuson J."/>
            <person name="Spatafora J.W."/>
            <person name="Nagy L.G."/>
            <person name="Henrissat B."/>
            <person name="Grigoriev I.V."/>
            <person name="Yang Z.L."/>
            <person name="Xu J."/>
            <person name="Martin F.M."/>
        </authorList>
    </citation>
    <scope>NUCLEOTIDE SEQUENCE</scope>
    <source>
        <strain evidence="1">KKN 215</strain>
    </source>
</reference>
<evidence type="ECO:0000313" key="2">
    <source>
        <dbReference type="Proteomes" id="UP000813824"/>
    </source>
</evidence>